<sequence length="487" mass="55398">MYGLNKRSGIYIAIVFVVLLGSSIINGNYIISALFFISVVAAAFLTGAEDFYDNIYYTLLVASIFEYTLYFPSHEKLYFFHILLVICAILTALKLIKNRYILKKLNKKLLGFYLLWFVYICLSFVWAESKSLNIKYIIIYAMMILFVFIVAAFNTSRENFYNSLKVVGFVLLLTIIIGIIEAITGTQLPVKHYYDSILYKLTTKELLVLRSRPVVFFFNANDYATFLSMGIPFLLFLLYFSKSIKGKVFYGTFTLLGFTALVLTNSRACMLSIALTMIAFTVILFKEGKIKALIYPLIIVVAFAGVYRYSYLLVSHSSDYEQKMIEKMGKIGDIAKMNKSDIGEEGSENVRATIIYDIVTGIVKERKVLGFGAGNSIQHLMDVKNTHGIYSVHGLATEIFGDFGIFVILYGLFYLYILYNLFKIGNKNTNNMDKCIAYALLSSLIGFMIGSFSPSSVTYFLPNWLLFALSVSFIQTNNLKDKMRYEY</sequence>
<evidence type="ECO:0000256" key="3">
    <source>
        <dbReference type="ARBA" id="ARBA00022989"/>
    </source>
</evidence>
<feature type="transmembrane region" description="Helical" evidence="5">
    <location>
        <begin position="108"/>
        <end position="127"/>
    </location>
</feature>
<feature type="transmembrane region" description="Helical" evidence="5">
    <location>
        <begin position="434"/>
        <end position="453"/>
    </location>
</feature>
<accession>A0A386H281</accession>
<dbReference type="EMBL" id="CP032416">
    <property type="protein sequence ID" value="AYD39802.1"/>
    <property type="molecule type" value="Genomic_DNA"/>
</dbReference>
<feature type="transmembrane region" description="Helical" evidence="5">
    <location>
        <begin position="133"/>
        <end position="154"/>
    </location>
</feature>
<keyword evidence="3 5" id="KW-1133">Transmembrane helix</keyword>
<feature type="transmembrane region" description="Helical" evidence="5">
    <location>
        <begin position="9"/>
        <end position="25"/>
    </location>
</feature>
<organism evidence="7 8">
    <name type="scientific">Clostridium fermenticellae</name>
    <dbReference type="NCBI Taxonomy" id="2068654"/>
    <lineage>
        <taxon>Bacteria</taxon>
        <taxon>Bacillati</taxon>
        <taxon>Bacillota</taxon>
        <taxon>Clostridia</taxon>
        <taxon>Eubacteriales</taxon>
        <taxon>Clostridiaceae</taxon>
        <taxon>Clostridium</taxon>
    </lineage>
</organism>
<evidence type="ECO:0000256" key="1">
    <source>
        <dbReference type="ARBA" id="ARBA00004141"/>
    </source>
</evidence>
<feature type="transmembrane region" description="Helical" evidence="5">
    <location>
        <begin position="292"/>
        <end position="310"/>
    </location>
</feature>
<dbReference type="Proteomes" id="UP000266301">
    <property type="component" value="Chromosome"/>
</dbReference>
<evidence type="ECO:0000256" key="4">
    <source>
        <dbReference type="ARBA" id="ARBA00023136"/>
    </source>
</evidence>
<feature type="transmembrane region" description="Helical" evidence="5">
    <location>
        <begin position="403"/>
        <end position="422"/>
    </location>
</feature>
<dbReference type="AlphaFoldDB" id="A0A386H281"/>
<dbReference type="PANTHER" id="PTHR37422">
    <property type="entry name" value="TEICHURONIC ACID BIOSYNTHESIS PROTEIN TUAE"/>
    <property type="match status" value="1"/>
</dbReference>
<evidence type="ECO:0000256" key="5">
    <source>
        <dbReference type="SAM" id="Phobius"/>
    </source>
</evidence>
<feature type="transmembrane region" description="Helical" evidence="5">
    <location>
        <begin position="78"/>
        <end position="96"/>
    </location>
</feature>
<protein>
    <recommendedName>
        <fullName evidence="6">O-antigen ligase-related domain-containing protein</fullName>
    </recommendedName>
</protein>
<dbReference type="KEGG" id="cfer:D4Z93_04420"/>
<dbReference type="OrthoDB" id="9255580at2"/>
<dbReference type="RefSeq" id="WP_119970733.1">
    <property type="nucleotide sequence ID" value="NZ_CP032416.1"/>
</dbReference>
<keyword evidence="4 5" id="KW-0472">Membrane</keyword>
<proteinExistence type="predicted"/>
<evidence type="ECO:0000313" key="7">
    <source>
        <dbReference type="EMBL" id="AYD39802.1"/>
    </source>
</evidence>
<dbReference type="InterPro" id="IPR007016">
    <property type="entry name" value="O-antigen_ligase-rel_domated"/>
</dbReference>
<dbReference type="GO" id="GO:0016020">
    <property type="term" value="C:membrane"/>
    <property type="evidence" value="ECO:0007669"/>
    <property type="project" value="UniProtKB-SubCell"/>
</dbReference>
<evidence type="ECO:0000313" key="8">
    <source>
        <dbReference type="Proteomes" id="UP000266301"/>
    </source>
</evidence>
<evidence type="ECO:0000256" key="2">
    <source>
        <dbReference type="ARBA" id="ARBA00022692"/>
    </source>
</evidence>
<evidence type="ECO:0000259" key="6">
    <source>
        <dbReference type="Pfam" id="PF04932"/>
    </source>
</evidence>
<gene>
    <name evidence="7" type="ORF">D4Z93_04420</name>
</gene>
<dbReference type="PANTHER" id="PTHR37422:SF23">
    <property type="entry name" value="TEICHURONIC ACID BIOSYNTHESIS PROTEIN TUAE"/>
    <property type="match status" value="1"/>
</dbReference>
<feature type="transmembrane region" description="Helical" evidence="5">
    <location>
        <begin position="270"/>
        <end position="285"/>
    </location>
</feature>
<keyword evidence="8" id="KW-1185">Reference proteome</keyword>
<feature type="transmembrane region" description="Helical" evidence="5">
    <location>
        <begin position="248"/>
        <end position="264"/>
    </location>
</feature>
<name>A0A386H281_9CLOT</name>
<feature type="transmembrane region" description="Helical" evidence="5">
    <location>
        <begin position="166"/>
        <end position="184"/>
    </location>
</feature>
<keyword evidence="2 5" id="KW-0812">Transmembrane</keyword>
<feature type="transmembrane region" description="Helical" evidence="5">
    <location>
        <begin position="223"/>
        <end position="241"/>
    </location>
</feature>
<feature type="domain" description="O-antigen ligase-related" evidence="6">
    <location>
        <begin position="254"/>
        <end position="409"/>
    </location>
</feature>
<feature type="transmembrane region" description="Helical" evidence="5">
    <location>
        <begin position="31"/>
        <end position="48"/>
    </location>
</feature>
<dbReference type="InterPro" id="IPR051533">
    <property type="entry name" value="WaaL-like"/>
</dbReference>
<reference evidence="7 8" key="1">
    <citation type="journal article" date="2019" name="Int. J. Syst. Evol. Microbiol.">
        <title>Clostridium fermenticellae sp. nov., isolated from the mud in a fermentation cellar for the production of the Chinese liquor, baijiu.</title>
        <authorList>
            <person name="Xu P.X."/>
            <person name="Chai L.J."/>
            <person name="Qiu T."/>
            <person name="Zhang X.J."/>
            <person name="Lu Z.M."/>
            <person name="Xiao C."/>
            <person name="Wang S.T."/>
            <person name="Shen C.H."/>
            <person name="Shi J.S."/>
            <person name="Xu Z.H."/>
        </authorList>
    </citation>
    <scope>NUCLEOTIDE SEQUENCE [LARGE SCALE GENOMIC DNA]</scope>
    <source>
        <strain evidence="7 8">JN500901</strain>
    </source>
</reference>
<feature type="transmembrane region" description="Helical" evidence="5">
    <location>
        <begin position="55"/>
        <end position="72"/>
    </location>
</feature>
<feature type="transmembrane region" description="Helical" evidence="5">
    <location>
        <begin position="459"/>
        <end position="479"/>
    </location>
</feature>
<dbReference type="Pfam" id="PF04932">
    <property type="entry name" value="Wzy_C"/>
    <property type="match status" value="1"/>
</dbReference>
<comment type="subcellular location">
    <subcellularLocation>
        <location evidence="1">Membrane</location>
        <topology evidence="1">Multi-pass membrane protein</topology>
    </subcellularLocation>
</comment>